<protein>
    <recommendedName>
        <fullName evidence="7">Probable endonuclease 4</fullName>
        <ecNumber evidence="7">3.1.21.2</ecNumber>
    </recommendedName>
    <alternativeName>
        <fullName evidence="7">Endodeoxyribonuclease IV</fullName>
    </alternativeName>
    <alternativeName>
        <fullName evidence="7">Endonuclease IV</fullName>
    </alternativeName>
</protein>
<keyword evidence="2 7" id="KW-0479">Metal-binding</keyword>
<keyword evidence="7" id="KW-0540">Nuclease</keyword>
<proteinExistence type="inferred from homology"/>
<comment type="catalytic activity">
    <reaction evidence="7">
        <text>Endonucleolytic cleavage to 5'-phosphooligonucleotide end-products.</text>
        <dbReference type="EC" id="3.1.21.2"/>
    </reaction>
</comment>
<comment type="function">
    <text evidence="7">Endonuclease IV plays a role in DNA repair. It cleaves phosphodiester bonds at apurinic or apyrimidinic (AP) sites, generating a 3'-hydroxyl group and a 5'-terminal sugar phosphate.</text>
</comment>
<feature type="binding site" evidence="7">
    <location>
        <position position="67"/>
    </location>
    <ligand>
        <name>Zn(2+)</name>
        <dbReference type="ChEBI" id="CHEBI:29105"/>
        <label>1</label>
    </ligand>
</feature>
<dbReference type="Pfam" id="PF01261">
    <property type="entry name" value="AP_endonuc_2"/>
    <property type="match status" value="1"/>
</dbReference>
<dbReference type="PROSITE" id="PS00731">
    <property type="entry name" value="AP_NUCLEASE_F2_3"/>
    <property type="match status" value="1"/>
</dbReference>
<dbReference type="GO" id="GO:0008833">
    <property type="term" value="F:deoxyribonuclease IV (phage-T4-induced) activity"/>
    <property type="evidence" value="ECO:0007669"/>
    <property type="project" value="UniProtKB-UniRule"/>
</dbReference>
<dbReference type="Proteomes" id="UP000034601">
    <property type="component" value="Unassembled WGS sequence"/>
</dbReference>
<dbReference type="Gene3D" id="3.20.20.150">
    <property type="entry name" value="Divalent-metal-dependent TIM barrel enzymes"/>
    <property type="match status" value="1"/>
</dbReference>
<dbReference type="AlphaFoldDB" id="A0A0G0X876"/>
<feature type="binding site" evidence="7">
    <location>
        <position position="178"/>
    </location>
    <ligand>
        <name>Zn(2+)</name>
        <dbReference type="ChEBI" id="CHEBI:29105"/>
        <label>3</label>
    </ligand>
</feature>
<feature type="binding site" evidence="7">
    <location>
        <position position="175"/>
    </location>
    <ligand>
        <name>Zn(2+)</name>
        <dbReference type="ChEBI" id="CHEBI:29105"/>
        <label>2</label>
    </ligand>
</feature>
<dbReference type="GO" id="GO:0008081">
    <property type="term" value="F:phosphoric diester hydrolase activity"/>
    <property type="evidence" value="ECO:0007669"/>
    <property type="project" value="TreeGrafter"/>
</dbReference>
<dbReference type="PROSITE" id="PS00729">
    <property type="entry name" value="AP_NUCLEASE_F2_1"/>
    <property type="match status" value="1"/>
</dbReference>
<dbReference type="PANTHER" id="PTHR21445:SF0">
    <property type="entry name" value="APURINIC-APYRIMIDINIC ENDONUCLEASE"/>
    <property type="match status" value="1"/>
</dbReference>
<comment type="similarity">
    <text evidence="1 7">Belongs to the AP endonuclease 2 family.</text>
</comment>
<dbReference type="EC" id="3.1.21.2" evidence="7"/>
<reference evidence="9 10" key="1">
    <citation type="journal article" date="2015" name="Nature">
        <title>rRNA introns, odd ribosomes, and small enigmatic genomes across a large radiation of phyla.</title>
        <authorList>
            <person name="Brown C.T."/>
            <person name="Hug L.A."/>
            <person name="Thomas B.C."/>
            <person name="Sharon I."/>
            <person name="Castelle C.J."/>
            <person name="Singh A."/>
            <person name="Wilkins M.J."/>
            <person name="Williams K.H."/>
            <person name="Banfield J.F."/>
        </authorList>
    </citation>
    <scope>NUCLEOTIDE SEQUENCE [LARGE SCALE GENOMIC DNA]</scope>
</reference>
<dbReference type="PATRIC" id="fig|1618424.3.peg.94"/>
<dbReference type="GO" id="GO:0008270">
    <property type="term" value="F:zinc ion binding"/>
    <property type="evidence" value="ECO:0007669"/>
    <property type="project" value="UniProtKB-UniRule"/>
</dbReference>
<dbReference type="GO" id="GO:0003677">
    <property type="term" value="F:DNA binding"/>
    <property type="evidence" value="ECO:0007669"/>
    <property type="project" value="InterPro"/>
</dbReference>
<keyword evidence="3 7" id="KW-0227">DNA damage</keyword>
<dbReference type="PROSITE" id="PS51432">
    <property type="entry name" value="AP_NUCLEASE_F2_4"/>
    <property type="match status" value="1"/>
</dbReference>
<accession>A0A0G0X876</accession>
<evidence type="ECO:0000256" key="3">
    <source>
        <dbReference type="ARBA" id="ARBA00022763"/>
    </source>
</evidence>
<dbReference type="CDD" id="cd00019">
    <property type="entry name" value="AP2Ec"/>
    <property type="match status" value="1"/>
</dbReference>
<feature type="binding site" evidence="7">
    <location>
        <position position="227"/>
    </location>
    <ligand>
        <name>Zn(2+)</name>
        <dbReference type="ChEBI" id="CHEBI:29105"/>
        <label>3</label>
    </ligand>
</feature>
<dbReference type="PANTHER" id="PTHR21445">
    <property type="entry name" value="ENDONUCLEASE IV ENDODEOXYRIBONUCLEASE IV"/>
    <property type="match status" value="1"/>
</dbReference>
<dbReference type="FunFam" id="3.20.20.150:FF:000001">
    <property type="entry name" value="Probable endonuclease 4"/>
    <property type="match status" value="1"/>
</dbReference>
<feature type="binding site" evidence="7">
    <location>
        <position position="142"/>
    </location>
    <ligand>
        <name>Zn(2+)</name>
        <dbReference type="ChEBI" id="CHEBI:29105"/>
        <label>2</label>
    </ligand>
</feature>
<keyword evidence="7 9" id="KW-0255">Endonuclease</keyword>
<dbReference type="InterPro" id="IPR018246">
    <property type="entry name" value="AP_endonuc_F2_Zn_BS"/>
</dbReference>
<evidence type="ECO:0000256" key="2">
    <source>
        <dbReference type="ARBA" id="ARBA00022723"/>
    </source>
</evidence>
<dbReference type="NCBIfam" id="TIGR00587">
    <property type="entry name" value="nfo"/>
    <property type="match status" value="1"/>
</dbReference>
<keyword evidence="5 7" id="KW-0862">Zinc</keyword>
<comment type="cofactor">
    <cofactor evidence="7">
        <name>Zn(2+)</name>
        <dbReference type="ChEBI" id="CHEBI:29105"/>
    </cofactor>
    <text evidence="7">Binds 3 Zn(2+) ions.</text>
</comment>
<comment type="caution">
    <text evidence="9">The sequence shown here is derived from an EMBL/GenBank/DDBJ whole genome shotgun (WGS) entry which is preliminary data.</text>
</comment>
<name>A0A0G0X876_9BACT</name>
<evidence type="ECO:0000256" key="5">
    <source>
        <dbReference type="ARBA" id="ARBA00022833"/>
    </source>
</evidence>
<organism evidence="9 10">
    <name type="scientific">Candidatus Daviesbacteria bacterium GW2011_GWA2_40_9</name>
    <dbReference type="NCBI Taxonomy" id="1618424"/>
    <lineage>
        <taxon>Bacteria</taxon>
        <taxon>Candidatus Daviesiibacteriota</taxon>
    </lineage>
</organism>
<sequence length="278" mass="30880">MPKVGAHVSAAGNLSLSLDRAWELGAQCTQIFISPPQQWAKVNHSDQIIEEYRRKTESTKISPNFIHAVYLINLASPNPELVRKSIDWLIYSQKLAEKLGMKGTIFHLGSFKNSTEEKALKQVIEAIKEILGSSGQVNLILENSAGAGNLIGDSFREIGEIVRRVNDSRVKVCLDTQHAFASGIDVKSQEGLNKTLQEFDREVGLKNLIAIHANDSKTEFNSKRDRHENIGEGFIGLEGFRNIINHPILKDIPFILEVPGEGSGPDTNNILRLKNLIH</sequence>
<evidence type="ECO:0000256" key="1">
    <source>
        <dbReference type="ARBA" id="ARBA00005340"/>
    </source>
</evidence>
<feature type="binding site" evidence="7">
    <location>
        <position position="212"/>
    </location>
    <ligand>
        <name>Zn(2+)</name>
        <dbReference type="ChEBI" id="CHEBI:29105"/>
        <label>2</label>
    </ligand>
</feature>
<dbReference type="SUPFAM" id="SSF51658">
    <property type="entry name" value="Xylose isomerase-like"/>
    <property type="match status" value="1"/>
</dbReference>
<feature type="binding site" evidence="7">
    <location>
        <position position="142"/>
    </location>
    <ligand>
        <name>Zn(2+)</name>
        <dbReference type="ChEBI" id="CHEBI:29105"/>
        <label>1</label>
    </ligand>
</feature>
<dbReference type="EMBL" id="LCAB01000001">
    <property type="protein sequence ID" value="KKR83867.1"/>
    <property type="molecule type" value="Genomic_DNA"/>
</dbReference>
<gene>
    <name evidence="7" type="primary">nfo</name>
    <name evidence="9" type="ORF">UU29_C0001G0087</name>
</gene>
<dbReference type="GO" id="GO:0003906">
    <property type="term" value="F:DNA-(apurinic or apyrimidinic site) endonuclease activity"/>
    <property type="evidence" value="ECO:0007669"/>
    <property type="project" value="TreeGrafter"/>
</dbReference>
<evidence type="ECO:0000256" key="7">
    <source>
        <dbReference type="HAMAP-Rule" id="MF_00152"/>
    </source>
</evidence>
<dbReference type="InterPro" id="IPR013022">
    <property type="entry name" value="Xyl_isomerase-like_TIM-brl"/>
</dbReference>
<dbReference type="HAMAP" id="MF_00152">
    <property type="entry name" value="Nfo"/>
    <property type="match status" value="1"/>
</dbReference>
<feature type="binding site" evidence="7">
    <location>
        <position position="107"/>
    </location>
    <ligand>
        <name>Zn(2+)</name>
        <dbReference type="ChEBI" id="CHEBI:29105"/>
        <label>1</label>
    </ligand>
</feature>
<feature type="binding site" evidence="7">
    <location>
        <position position="257"/>
    </location>
    <ligand>
        <name>Zn(2+)</name>
        <dbReference type="ChEBI" id="CHEBI:29105"/>
        <label>2</label>
    </ligand>
</feature>
<evidence type="ECO:0000256" key="6">
    <source>
        <dbReference type="ARBA" id="ARBA00023204"/>
    </source>
</evidence>
<dbReference type="InterPro" id="IPR036237">
    <property type="entry name" value="Xyl_isomerase-like_sf"/>
</dbReference>
<keyword evidence="6 7" id="KW-0234">DNA repair</keyword>
<evidence type="ECO:0000313" key="10">
    <source>
        <dbReference type="Proteomes" id="UP000034601"/>
    </source>
</evidence>
<feature type="binding site" evidence="7">
    <location>
        <position position="225"/>
    </location>
    <ligand>
        <name>Zn(2+)</name>
        <dbReference type="ChEBI" id="CHEBI:29105"/>
        <label>3</label>
    </ligand>
</feature>
<evidence type="ECO:0000259" key="8">
    <source>
        <dbReference type="Pfam" id="PF01261"/>
    </source>
</evidence>
<dbReference type="InterPro" id="IPR001719">
    <property type="entry name" value="AP_endonuc_2"/>
</dbReference>
<keyword evidence="4 7" id="KW-0378">Hydrolase</keyword>
<dbReference type="SMART" id="SM00518">
    <property type="entry name" value="AP2Ec"/>
    <property type="match status" value="1"/>
</dbReference>
<evidence type="ECO:0000313" key="9">
    <source>
        <dbReference type="EMBL" id="KKR83867.1"/>
    </source>
</evidence>
<dbReference type="GO" id="GO:0006284">
    <property type="term" value="P:base-excision repair"/>
    <property type="evidence" value="ECO:0007669"/>
    <property type="project" value="TreeGrafter"/>
</dbReference>
<feature type="domain" description="Xylose isomerase-like TIM barrel" evidence="8">
    <location>
        <begin position="19"/>
        <end position="265"/>
    </location>
</feature>
<evidence type="ECO:0000256" key="4">
    <source>
        <dbReference type="ARBA" id="ARBA00022801"/>
    </source>
</evidence>